<feature type="domain" description="Flavin reductase like" evidence="2">
    <location>
        <begin position="25"/>
        <end position="166"/>
    </location>
</feature>
<dbReference type="EMBL" id="CP046640">
    <property type="protein sequence ID" value="QTL98287.1"/>
    <property type="molecule type" value="Genomic_DNA"/>
</dbReference>
<dbReference type="InterPro" id="IPR052174">
    <property type="entry name" value="Flavoredoxin"/>
</dbReference>
<proteinExistence type="inferred from homology"/>
<protein>
    <submittedName>
        <fullName evidence="3">Flavin reductase family protein</fullName>
    </submittedName>
</protein>
<accession>A0A8A7KHC7</accession>
<comment type="similarity">
    <text evidence="1">Belongs to the flavoredoxin family.</text>
</comment>
<dbReference type="Gene3D" id="2.30.110.10">
    <property type="entry name" value="Electron Transport, Fmn-binding Protein, Chain A"/>
    <property type="match status" value="1"/>
</dbReference>
<dbReference type="InterPro" id="IPR012349">
    <property type="entry name" value="Split_barrel_FMN-bd"/>
</dbReference>
<dbReference type="Proteomes" id="UP000665020">
    <property type="component" value="Chromosome"/>
</dbReference>
<dbReference type="PANTHER" id="PTHR43567:SF5">
    <property type="entry name" value="HYPOTHETICAL CYTOSOLIC PROTEIN"/>
    <property type="match status" value="1"/>
</dbReference>
<dbReference type="PANTHER" id="PTHR43567">
    <property type="entry name" value="FLAVOREDOXIN-RELATED-RELATED"/>
    <property type="match status" value="1"/>
</dbReference>
<dbReference type="AlphaFoldDB" id="A0A8A7KHC7"/>
<dbReference type="Pfam" id="PF01613">
    <property type="entry name" value="Flavin_Reduct"/>
    <property type="match status" value="1"/>
</dbReference>
<gene>
    <name evidence="3" type="ORF">GM661_10000</name>
</gene>
<reference evidence="3" key="1">
    <citation type="submission" date="2019-12" db="EMBL/GenBank/DDBJ databases">
        <authorList>
            <person name="zhang j."/>
            <person name="sun C.M."/>
        </authorList>
    </citation>
    <scope>NUCLEOTIDE SEQUENCE</scope>
    <source>
        <strain evidence="3">NS-1</strain>
    </source>
</reference>
<name>A0A8A7KHC7_9FIRM</name>
<dbReference type="RefSeq" id="WP_230866731.1">
    <property type="nucleotide sequence ID" value="NZ_CP046640.1"/>
</dbReference>
<dbReference type="SUPFAM" id="SSF50475">
    <property type="entry name" value="FMN-binding split barrel"/>
    <property type="match status" value="1"/>
</dbReference>
<evidence type="ECO:0000256" key="1">
    <source>
        <dbReference type="ARBA" id="ARBA00038054"/>
    </source>
</evidence>
<dbReference type="GO" id="GO:0010181">
    <property type="term" value="F:FMN binding"/>
    <property type="evidence" value="ECO:0007669"/>
    <property type="project" value="InterPro"/>
</dbReference>
<evidence type="ECO:0000313" key="3">
    <source>
        <dbReference type="EMBL" id="QTL98287.1"/>
    </source>
</evidence>
<organism evidence="3 4">
    <name type="scientific">Iocasia fonsfrigidae</name>
    <dbReference type="NCBI Taxonomy" id="2682810"/>
    <lineage>
        <taxon>Bacteria</taxon>
        <taxon>Bacillati</taxon>
        <taxon>Bacillota</taxon>
        <taxon>Clostridia</taxon>
        <taxon>Halanaerobiales</taxon>
        <taxon>Halanaerobiaceae</taxon>
        <taxon>Iocasia</taxon>
    </lineage>
</organism>
<sequence>MLVEVGYNDYAEEMLDNLEKGGFLIVANENKVNTMTIGWGSLAYIWGKPVLMVMVRKSRYTFQLIENTNEFSVSIPFEGKMKKELTFCGTKSGKDYDKIAECNLELLKGTKTNTPLIAGCQLHYECQICYKQEMAPANLINSFQDSWYADNDYHTLYFAEIIGSYLDKN</sequence>
<dbReference type="GO" id="GO:0016646">
    <property type="term" value="F:oxidoreductase activity, acting on the CH-NH group of donors, NAD or NADP as acceptor"/>
    <property type="evidence" value="ECO:0007669"/>
    <property type="project" value="UniProtKB-ARBA"/>
</dbReference>
<dbReference type="InterPro" id="IPR002563">
    <property type="entry name" value="Flavin_Rdtase-like_dom"/>
</dbReference>
<evidence type="ECO:0000259" key="2">
    <source>
        <dbReference type="Pfam" id="PF01613"/>
    </source>
</evidence>
<evidence type="ECO:0000313" key="4">
    <source>
        <dbReference type="Proteomes" id="UP000665020"/>
    </source>
</evidence>
<dbReference type="KEGG" id="ifn:GM661_10000"/>
<keyword evidence="4" id="KW-1185">Reference proteome</keyword>